<protein>
    <submittedName>
        <fullName evidence="3">TolB amino-terminal domain-containing protein</fullName>
    </submittedName>
</protein>
<evidence type="ECO:0000256" key="1">
    <source>
        <dbReference type="SAM" id="Phobius"/>
    </source>
</evidence>
<dbReference type="PANTHER" id="PTHR43081:SF19">
    <property type="entry name" value="PH-SENSITIVE ADENYLATE CYCLASE RV1264"/>
    <property type="match status" value="1"/>
</dbReference>
<dbReference type="SUPFAM" id="SSF55073">
    <property type="entry name" value="Nucleotide cyclase"/>
    <property type="match status" value="1"/>
</dbReference>
<dbReference type="Pfam" id="PF00211">
    <property type="entry name" value="Guanylate_cyc"/>
    <property type="match status" value="1"/>
</dbReference>
<dbReference type="InterPro" id="IPR011990">
    <property type="entry name" value="TPR-like_helical_dom_sf"/>
</dbReference>
<dbReference type="RefSeq" id="WP_149762840.1">
    <property type="nucleotide sequence ID" value="NZ_BSPE01000023.1"/>
</dbReference>
<dbReference type="PROSITE" id="PS50125">
    <property type="entry name" value="GUANYLATE_CYCLASE_2"/>
    <property type="match status" value="1"/>
</dbReference>
<dbReference type="Gene3D" id="3.30.70.1230">
    <property type="entry name" value="Nucleotide cyclase"/>
    <property type="match status" value="1"/>
</dbReference>
<evidence type="ECO:0000313" key="3">
    <source>
        <dbReference type="EMBL" id="SFK98487.1"/>
    </source>
</evidence>
<dbReference type="PANTHER" id="PTHR43081">
    <property type="entry name" value="ADENYLATE CYCLASE, TERMINAL-DIFFERENTIATION SPECIFIC-RELATED"/>
    <property type="match status" value="1"/>
</dbReference>
<dbReference type="SUPFAM" id="SSF48452">
    <property type="entry name" value="TPR-like"/>
    <property type="match status" value="1"/>
</dbReference>
<dbReference type="Gene3D" id="1.25.40.10">
    <property type="entry name" value="Tetratricopeptide repeat domain"/>
    <property type="match status" value="1"/>
</dbReference>
<evidence type="ECO:0000259" key="2">
    <source>
        <dbReference type="PROSITE" id="PS50125"/>
    </source>
</evidence>
<keyword evidence="1" id="KW-1133">Transmembrane helix</keyword>
<organism evidence="3 4">
    <name type="scientific">Neomesorhizobium albiziae</name>
    <dbReference type="NCBI Taxonomy" id="335020"/>
    <lineage>
        <taxon>Bacteria</taxon>
        <taxon>Pseudomonadati</taxon>
        <taxon>Pseudomonadota</taxon>
        <taxon>Alphaproteobacteria</taxon>
        <taxon>Hyphomicrobiales</taxon>
        <taxon>Phyllobacteriaceae</taxon>
        <taxon>Neomesorhizobium</taxon>
    </lineage>
</organism>
<sequence length="637" mass="68798">MERKLAAIVAGDIVGYSRLMADDEAATYSALRSAFDDLIVPVLQRHGGRTYKSTGDGFLATFPSVNEALDAAIEIQAGFEDRPFDLRIGVNLGDVIEDNGDMFGDGVNVAARLEAMADPGSIFVSDAVVRGADRNRGAHFSRVGRRHIKNIRESFDVYAVRLKNGGNGMAPRLRRALGGRRAIAAYAAGAAAIAMIAFAASDTARFQSIAGGITQSLAGLVGVERADARPAVAVLPFDNMSGDANETYFVDGLTEDIITELARNPELQVIARNSTFALRGQPADTRELGRRLNAGYIVEGSARRAGDQLRVVAQLIDTRSGAHLWSRSYDRRVDDVFAVQTELTSEIVAHLVSYVRQTEANASAERPTENLQAYDLLLQARNRYKHGSGDGEALLASRALLHRALELDPGYAAARAHLGMTYIVDAVQGVSGRATKADIETGLSEVRQAIRLDPNLAAGYQALSFGLAASADYEGGLQAARRSVELNPNDPDSMMALAKAQVRFGDYAEAVVNAERARRLHPLAPEYYTYVHGQALYAAGRVDEADRVLNECLMRSPQEQDCLLIRTALLVGRGEMDQAQATMARLVAANPQFSLAGERDYRRFGNSPLMDRFLADLARAKAPETAARQPRVAATAT</sequence>
<name>A0A1I4E1N7_9HYPH</name>
<keyword evidence="1" id="KW-0472">Membrane</keyword>
<proteinExistence type="predicted"/>
<dbReference type="GO" id="GO:0004016">
    <property type="term" value="F:adenylate cyclase activity"/>
    <property type="evidence" value="ECO:0007669"/>
    <property type="project" value="UniProtKB-ARBA"/>
</dbReference>
<dbReference type="EMBL" id="FOSL01000021">
    <property type="protein sequence ID" value="SFK98487.1"/>
    <property type="molecule type" value="Genomic_DNA"/>
</dbReference>
<reference evidence="3 4" key="1">
    <citation type="submission" date="2016-10" db="EMBL/GenBank/DDBJ databases">
        <authorList>
            <person name="Varghese N."/>
            <person name="Submissions S."/>
        </authorList>
    </citation>
    <scope>NUCLEOTIDE SEQUENCE [LARGE SCALE GENOMIC DNA]</scope>
    <source>
        <strain evidence="3 4">DSM 21822</strain>
    </source>
</reference>
<evidence type="ECO:0000313" key="4">
    <source>
        <dbReference type="Proteomes" id="UP000323300"/>
    </source>
</evidence>
<dbReference type="GO" id="GO:0035556">
    <property type="term" value="P:intracellular signal transduction"/>
    <property type="evidence" value="ECO:0007669"/>
    <property type="project" value="InterPro"/>
</dbReference>
<dbReference type="InterPro" id="IPR029787">
    <property type="entry name" value="Nucleotide_cyclase"/>
</dbReference>
<dbReference type="GO" id="GO:0006171">
    <property type="term" value="P:cAMP biosynthetic process"/>
    <property type="evidence" value="ECO:0007669"/>
    <property type="project" value="TreeGrafter"/>
</dbReference>
<feature type="domain" description="Guanylate cyclase" evidence="2">
    <location>
        <begin position="7"/>
        <end position="114"/>
    </location>
</feature>
<dbReference type="InterPro" id="IPR001054">
    <property type="entry name" value="A/G_cyclase"/>
</dbReference>
<keyword evidence="4" id="KW-1185">Reference proteome</keyword>
<dbReference type="Gene3D" id="3.40.50.10610">
    <property type="entry name" value="ABC-type transport auxiliary lipoprotein component"/>
    <property type="match status" value="1"/>
</dbReference>
<keyword evidence="1" id="KW-0812">Transmembrane</keyword>
<dbReference type="Pfam" id="PF14559">
    <property type="entry name" value="TPR_19"/>
    <property type="match status" value="1"/>
</dbReference>
<dbReference type="Proteomes" id="UP000323300">
    <property type="component" value="Unassembled WGS sequence"/>
</dbReference>
<gene>
    <name evidence="3" type="ORF">SAMN04488498_1212</name>
</gene>
<dbReference type="InterPro" id="IPR050697">
    <property type="entry name" value="Adenylyl/Guanylyl_Cyclase_3/4"/>
</dbReference>
<dbReference type="OrthoDB" id="9807521at2"/>
<feature type="transmembrane region" description="Helical" evidence="1">
    <location>
        <begin position="182"/>
        <end position="200"/>
    </location>
</feature>
<accession>A0A1I4E1N7</accession>
<dbReference type="AlphaFoldDB" id="A0A1I4E1N7"/>
<dbReference type="CDD" id="cd07302">
    <property type="entry name" value="CHD"/>
    <property type="match status" value="1"/>
</dbReference>